<reference evidence="6" key="1">
    <citation type="submission" date="2016-03" db="EMBL/GenBank/DDBJ databases">
        <title>Mechanisms controlling the formation of the plant cell surface in tip-growing cells are functionally conserved among land plants.</title>
        <authorList>
            <person name="Honkanen S."/>
            <person name="Jones V.A."/>
            <person name="Morieri G."/>
            <person name="Champion C."/>
            <person name="Hetherington A.J."/>
            <person name="Kelly S."/>
            <person name="Saint-Marcoux D."/>
            <person name="Proust H."/>
            <person name="Prescott H."/>
            <person name="Dolan L."/>
        </authorList>
    </citation>
    <scope>NUCLEOTIDE SEQUENCE [LARGE SCALE GENOMIC DNA]</scope>
    <source>
        <tissue evidence="6">Whole gametophyte</tissue>
    </source>
</reference>
<dbReference type="SUPFAM" id="SSF143870">
    <property type="entry name" value="PF0523-like"/>
    <property type="match status" value="1"/>
</dbReference>
<dbReference type="Gene3D" id="3.30.2380.10">
    <property type="entry name" value="CGI121/TPRKB"/>
    <property type="match status" value="1"/>
</dbReference>
<dbReference type="PANTHER" id="PTHR15840">
    <property type="entry name" value="CGI-121 FAMILY MEMBER"/>
    <property type="match status" value="1"/>
</dbReference>
<dbReference type="NCBIfam" id="NF011465">
    <property type="entry name" value="PRK14886.1-1"/>
    <property type="match status" value="1"/>
</dbReference>
<evidence type="ECO:0008006" key="8">
    <source>
        <dbReference type="Google" id="ProtNLM"/>
    </source>
</evidence>
<accession>A0A176VE37</accession>
<comment type="caution">
    <text evidence="6">The sequence shown here is derived from an EMBL/GenBank/DDBJ whole genome shotgun (WGS) entry which is preliminary data.</text>
</comment>
<dbReference type="Pfam" id="PF08617">
    <property type="entry name" value="CGI-121"/>
    <property type="match status" value="1"/>
</dbReference>
<dbReference type="GO" id="GO:0000408">
    <property type="term" value="C:EKC/KEOPS complex"/>
    <property type="evidence" value="ECO:0007669"/>
    <property type="project" value="TreeGrafter"/>
</dbReference>
<dbReference type="AlphaFoldDB" id="A0A176VE37"/>
<evidence type="ECO:0000256" key="1">
    <source>
        <dbReference type="ARBA" id="ARBA00004123"/>
    </source>
</evidence>
<evidence type="ECO:0000313" key="6">
    <source>
        <dbReference type="EMBL" id="OAE18837.1"/>
    </source>
</evidence>
<evidence type="ECO:0000313" key="7">
    <source>
        <dbReference type="Proteomes" id="UP000077202"/>
    </source>
</evidence>
<proteinExistence type="inferred from homology"/>
<comment type="subcellular location">
    <subcellularLocation>
        <location evidence="1">Nucleus</location>
    </subcellularLocation>
</comment>
<keyword evidence="4 5" id="KW-0539">Nucleus</keyword>
<evidence type="ECO:0000256" key="3">
    <source>
        <dbReference type="ARBA" id="ARBA00022694"/>
    </source>
</evidence>
<dbReference type="InterPro" id="IPR013926">
    <property type="entry name" value="CGI121/TPRKB"/>
</dbReference>
<comment type="similarity">
    <text evidence="2 5">Belongs to the CGI121/TPRKB family.</text>
</comment>
<name>A0A176VE37_MARPO</name>
<sequence>MEFKLDTHPGHTLHLFLFSELQNSKEILNLLQTGVLQPELAFFNASLIPDTFPLLAAAHKAMQSHDRGSLRTRSIHSELIFNYSGSKHITESLKRCGISDTTSYVLVARFDASPEDVDAVKTLVKGEELDISELPARADQAAILKHYKISTVELDASSLEDAIVCRIAARDALRAALIQLATLDCSTSETVIKLCPSFSQSLGNGNLAIADDDAPFGPFDIVKSELQVQPTEACRPIMMSSRWQPYSHAVQWPQSPSPALLSKRAFGEEVPKS</sequence>
<dbReference type="InterPro" id="IPR036504">
    <property type="entry name" value="CGI121/TPRKB_sf"/>
</dbReference>
<dbReference type="GO" id="GO:0002949">
    <property type="term" value="P:tRNA threonylcarbamoyladenosine modification"/>
    <property type="evidence" value="ECO:0007669"/>
    <property type="project" value="TreeGrafter"/>
</dbReference>
<dbReference type="EMBL" id="LVLJ01003999">
    <property type="protein sequence ID" value="OAE18837.1"/>
    <property type="molecule type" value="Genomic_DNA"/>
</dbReference>
<protein>
    <recommendedName>
        <fullName evidence="8">EKC/KEOPS complex subunit CGI121</fullName>
    </recommendedName>
</protein>
<dbReference type="Proteomes" id="UP000077202">
    <property type="component" value="Unassembled WGS sequence"/>
</dbReference>
<dbReference type="PANTHER" id="PTHR15840:SF10">
    <property type="entry name" value="EKC_KEOPS COMPLEX SUBUNIT TPRKB"/>
    <property type="match status" value="1"/>
</dbReference>
<evidence type="ECO:0000256" key="4">
    <source>
        <dbReference type="ARBA" id="ARBA00023242"/>
    </source>
</evidence>
<keyword evidence="7" id="KW-1185">Reference proteome</keyword>
<dbReference type="GO" id="GO:0005634">
    <property type="term" value="C:nucleus"/>
    <property type="evidence" value="ECO:0007669"/>
    <property type="project" value="UniProtKB-SubCell"/>
</dbReference>
<evidence type="ECO:0000256" key="2">
    <source>
        <dbReference type="ARBA" id="ARBA00005546"/>
    </source>
</evidence>
<keyword evidence="3" id="KW-0819">tRNA processing</keyword>
<gene>
    <name evidence="6" type="ORF">AXG93_2556s1080</name>
</gene>
<organism evidence="6 7">
    <name type="scientific">Marchantia polymorpha subsp. ruderalis</name>
    <dbReference type="NCBI Taxonomy" id="1480154"/>
    <lineage>
        <taxon>Eukaryota</taxon>
        <taxon>Viridiplantae</taxon>
        <taxon>Streptophyta</taxon>
        <taxon>Embryophyta</taxon>
        <taxon>Marchantiophyta</taxon>
        <taxon>Marchantiopsida</taxon>
        <taxon>Marchantiidae</taxon>
        <taxon>Marchantiales</taxon>
        <taxon>Marchantiaceae</taxon>
        <taxon>Marchantia</taxon>
    </lineage>
</organism>
<evidence type="ECO:0000256" key="5">
    <source>
        <dbReference type="RuleBase" id="RU004398"/>
    </source>
</evidence>
<dbReference type="GO" id="GO:0005829">
    <property type="term" value="C:cytosol"/>
    <property type="evidence" value="ECO:0007669"/>
    <property type="project" value="TreeGrafter"/>
</dbReference>